<dbReference type="InterPro" id="IPR015943">
    <property type="entry name" value="WD40/YVTN_repeat-like_dom_sf"/>
</dbReference>
<evidence type="ECO:0000313" key="1">
    <source>
        <dbReference type="EMBL" id="PWD51419.1"/>
    </source>
</evidence>
<dbReference type="Gene3D" id="2.130.10.10">
    <property type="entry name" value="YVTN repeat-like/Quinoprotein amine dehydrogenase"/>
    <property type="match status" value="1"/>
</dbReference>
<reference evidence="1 2" key="1">
    <citation type="submission" date="2018-03" db="EMBL/GenBank/DDBJ databases">
        <title>Genome assembly of novel Miniimonas species PCH200.</title>
        <authorList>
            <person name="Thakur V."/>
            <person name="Kumar V."/>
            <person name="Singh D."/>
        </authorList>
    </citation>
    <scope>NUCLEOTIDE SEQUENCE [LARGE SCALE GENOMIC DNA]</scope>
    <source>
        <strain evidence="1 2">PCH200</strain>
    </source>
</reference>
<evidence type="ECO:0000313" key="2">
    <source>
        <dbReference type="Proteomes" id="UP000245166"/>
    </source>
</evidence>
<dbReference type="Proteomes" id="UP000245166">
    <property type="component" value="Unassembled WGS sequence"/>
</dbReference>
<dbReference type="SUPFAM" id="SSF50969">
    <property type="entry name" value="YVTN repeat-like/Quinoprotein amine dehydrogenase"/>
    <property type="match status" value="1"/>
</dbReference>
<gene>
    <name evidence="1" type="ORF">C8046_12905</name>
</gene>
<dbReference type="RefSeq" id="WP_109229800.1">
    <property type="nucleotide sequence ID" value="NZ_PYHR01000002.1"/>
</dbReference>
<sequence length="135" mass="14736">MLGDYKTDPEGILTSVSLIDTEAETIQIVDIGSQYTFRNLARGDDDTALVLGTDGALRVIDPTTGEIVRTAPVIDAWEVPEEWQQAQPAIKVMDGMAYITEPATNELHVVDYTTGEVWKSVELPQTPNEMVVVSG</sequence>
<name>A0A2U1ZWQ8_9MICO</name>
<keyword evidence="2" id="KW-1185">Reference proteome</keyword>
<dbReference type="EMBL" id="PYHR01000002">
    <property type="protein sequence ID" value="PWD51419.1"/>
    <property type="molecule type" value="Genomic_DNA"/>
</dbReference>
<dbReference type="OrthoDB" id="3250815at2"/>
<proteinExistence type="predicted"/>
<dbReference type="InterPro" id="IPR011044">
    <property type="entry name" value="Quino_amine_DH_bsu"/>
</dbReference>
<organism evidence="1 2">
    <name type="scientific">Serinibacter arcticus</name>
    <dbReference type="NCBI Taxonomy" id="1655435"/>
    <lineage>
        <taxon>Bacteria</taxon>
        <taxon>Bacillati</taxon>
        <taxon>Actinomycetota</taxon>
        <taxon>Actinomycetes</taxon>
        <taxon>Micrococcales</taxon>
        <taxon>Beutenbergiaceae</taxon>
        <taxon>Serinibacter</taxon>
    </lineage>
</organism>
<comment type="caution">
    <text evidence="1">The sequence shown here is derived from an EMBL/GenBank/DDBJ whole genome shotgun (WGS) entry which is preliminary data.</text>
</comment>
<protein>
    <submittedName>
        <fullName evidence="1">Uncharacterized protein</fullName>
    </submittedName>
</protein>
<dbReference type="AlphaFoldDB" id="A0A2U1ZWQ8"/>
<accession>A0A2U1ZWQ8</accession>